<dbReference type="VEuPathDB" id="FungiDB:CDV56_102362"/>
<sequence>MPISGEVRGRVAVLAMHSGGAYSFGLHIQSLWASSRHSWNSETSLIAGGGLAAEKSASEQCCSGDRLLLRYRQAPIHCTNYSVIDKQGLILLNSLSMAYALTVLLPCLVLALVVARPVLYWVLSVVVDAFLRWKYPLLHPPGVKPLPRARYSWPNGQGTEKFFNGRSAAKQWRQQWGPMYQIWSGWSPEIVLTTPTHAVQFFRNSHRHTKAVNNDSGWLFGEVLGVCVGLLSGSDWKRVRQQVEEGFSRPAAARYTADLVTLAREYLQSTMLTSSEQSLKTRGIIHVEPAKALQFYPFLAVAQILFGRLSPMQRTQLTTLAPLREELFKEVIRGGINRLSIAPWFRSRGVRLLNEFQAQWGQFVEDAYHTAVKRNQSPIPLVIGLWEAYQAGTISKRECLQTLDESLYANLDVTTHALSWNVLLLAENIEAQTELRQEVLSALKNEASESYERYIDREDTFLAACVLESARLRPILPFSNPESAPEDQYVDGYLIPRNTNVIVDAQAINIHNPFWVNGTQYDPRRFFTLNKSDVRHNMWRFGFGPRQCLGKHIGERMLKAITAEIIRQYVVSISADSASDKNVMQEDSWVGLPATRIQCEPVAADEKGEDGRVDDD</sequence>
<dbReference type="PROSITE" id="PS00086">
    <property type="entry name" value="CYTOCHROME_P450"/>
    <property type="match status" value="1"/>
</dbReference>
<dbReference type="STRING" id="41047.A0A397G0X2"/>
<dbReference type="PRINTS" id="PR00463">
    <property type="entry name" value="EP450I"/>
</dbReference>
<evidence type="ECO:0000256" key="4">
    <source>
        <dbReference type="ARBA" id="ARBA00023004"/>
    </source>
</evidence>
<dbReference type="CDD" id="cd20615">
    <property type="entry name" value="CYP_GliC-like"/>
    <property type="match status" value="1"/>
</dbReference>
<dbReference type="InterPro" id="IPR001128">
    <property type="entry name" value="Cyt_P450"/>
</dbReference>
<keyword evidence="3 7" id="KW-0560">Oxidoreductase</keyword>
<evidence type="ECO:0000256" key="2">
    <source>
        <dbReference type="ARBA" id="ARBA00022723"/>
    </source>
</evidence>
<dbReference type="Pfam" id="PF00067">
    <property type="entry name" value="p450"/>
    <property type="match status" value="1"/>
</dbReference>
<dbReference type="AlphaFoldDB" id="A0A397G0X2"/>
<evidence type="ECO:0000313" key="10">
    <source>
        <dbReference type="Proteomes" id="UP000215305"/>
    </source>
</evidence>
<evidence type="ECO:0000256" key="6">
    <source>
        <dbReference type="PIRSR" id="PIRSR602401-1"/>
    </source>
</evidence>
<keyword evidence="4 6" id="KW-0408">Iron</keyword>
<dbReference type="InterPro" id="IPR002401">
    <property type="entry name" value="Cyt_P450_E_grp-I"/>
</dbReference>
<name>A0A397G0X2_ASPTH</name>
<evidence type="ECO:0000256" key="5">
    <source>
        <dbReference type="ARBA" id="ARBA00023033"/>
    </source>
</evidence>
<dbReference type="GO" id="GO:0016705">
    <property type="term" value="F:oxidoreductase activity, acting on paired donors, with incorporation or reduction of molecular oxygen"/>
    <property type="evidence" value="ECO:0007669"/>
    <property type="project" value="InterPro"/>
</dbReference>
<keyword evidence="6 7" id="KW-0349">Heme</keyword>
<dbReference type="InterPro" id="IPR036396">
    <property type="entry name" value="Cyt_P450_sf"/>
</dbReference>
<protein>
    <recommendedName>
        <fullName evidence="11">Cytochrome P450 monooxygenase</fullName>
    </recommendedName>
</protein>
<evidence type="ECO:0000313" key="9">
    <source>
        <dbReference type="EMBL" id="RHZ44671.1"/>
    </source>
</evidence>
<dbReference type="EMBL" id="NKHU02000317">
    <property type="protein sequence ID" value="RHZ44671.1"/>
    <property type="molecule type" value="Genomic_DNA"/>
</dbReference>
<comment type="cofactor">
    <cofactor evidence="1 6">
        <name>heme</name>
        <dbReference type="ChEBI" id="CHEBI:30413"/>
    </cofactor>
</comment>
<dbReference type="PANTHER" id="PTHR24303">
    <property type="entry name" value="HEME-BINDING MONOOXYGENASE FAMILY"/>
    <property type="match status" value="1"/>
</dbReference>
<feature type="binding site" description="axial binding residue" evidence="6">
    <location>
        <position position="548"/>
    </location>
    <ligand>
        <name>heme</name>
        <dbReference type="ChEBI" id="CHEBI:30413"/>
    </ligand>
    <ligandPart>
        <name>Fe</name>
        <dbReference type="ChEBI" id="CHEBI:18248"/>
    </ligandPart>
</feature>
<evidence type="ECO:0008006" key="11">
    <source>
        <dbReference type="Google" id="ProtNLM"/>
    </source>
</evidence>
<feature type="transmembrane region" description="Helical" evidence="8">
    <location>
        <begin position="90"/>
        <end position="112"/>
    </location>
</feature>
<dbReference type="RefSeq" id="XP_026610443.1">
    <property type="nucleotide sequence ID" value="XM_026755981.1"/>
</dbReference>
<organism evidence="9 10">
    <name type="scientific">Aspergillus thermomutatus</name>
    <name type="common">Neosartorya pseudofischeri</name>
    <dbReference type="NCBI Taxonomy" id="41047"/>
    <lineage>
        <taxon>Eukaryota</taxon>
        <taxon>Fungi</taxon>
        <taxon>Dikarya</taxon>
        <taxon>Ascomycota</taxon>
        <taxon>Pezizomycotina</taxon>
        <taxon>Eurotiomycetes</taxon>
        <taxon>Eurotiomycetidae</taxon>
        <taxon>Eurotiales</taxon>
        <taxon>Aspergillaceae</taxon>
        <taxon>Aspergillus</taxon>
        <taxon>Aspergillus subgen. Fumigati</taxon>
    </lineage>
</organism>
<dbReference type="Gene3D" id="1.10.630.10">
    <property type="entry name" value="Cytochrome P450"/>
    <property type="match status" value="1"/>
</dbReference>
<dbReference type="GO" id="GO:0020037">
    <property type="term" value="F:heme binding"/>
    <property type="evidence" value="ECO:0007669"/>
    <property type="project" value="InterPro"/>
</dbReference>
<dbReference type="GO" id="GO:0005506">
    <property type="term" value="F:iron ion binding"/>
    <property type="evidence" value="ECO:0007669"/>
    <property type="project" value="InterPro"/>
</dbReference>
<dbReference type="InterPro" id="IPR017972">
    <property type="entry name" value="Cyt_P450_CS"/>
</dbReference>
<dbReference type="GeneID" id="38124336"/>
<keyword evidence="8" id="KW-0812">Transmembrane</keyword>
<dbReference type="PRINTS" id="PR00385">
    <property type="entry name" value="P450"/>
</dbReference>
<keyword evidence="5 7" id="KW-0503">Monooxygenase</keyword>
<dbReference type="PANTHER" id="PTHR24303:SF31">
    <property type="entry name" value="CYTOCHROME P450 307A1-RELATED"/>
    <property type="match status" value="1"/>
</dbReference>
<dbReference type="SUPFAM" id="SSF48264">
    <property type="entry name" value="Cytochrome P450"/>
    <property type="match status" value="1"/>
</dbReference>
<evidence type="ECO:0000256" key="8">
    <source>
        <dbReference type="SAM" id="Phobius"/>
    </source>
</evidence>
<keyword evidence="2 6" id="KW-0479">Metal-binding</keyword>
<proteinExistence type="inferred from homology"/>
<reference evidence="9" key="1">
    <citation type="submission" date="2018-08" db="EMBL/GenBank/DDBJ databases">
        <title>Draft genome sequence of azole-resistant Aspergillus thermomutatus (Neosartorya pseudofischeri) strain HMR AF 39, isolated from a human nasal aspirate.</title>
        <authorList>
            <person name="Parent-Michaud M."/>
            <person name="Dufresne P.J."/>
            <person name="Fournier E."/>
            <person name="Martineau C."/>
            <person name="Moreira S."/>
            <person name="Perkins V."/>
            <person name="De Repentigny L."/>
            <person name="Dufresne S.F."/>
        </authorList>
    </citation>
    <scope>NUCLEOTIDE SEQUENCE [LARGE SCALE GENOMIC DNA]</scope>
    <source>
        <strain evidence="9">HMR AF 39</strain>
    </source>
</reference>
<keyword evidence="8" id="KW-0472">Membrane</keyword>
<keyword evidence="10" id="KW-1185">Reference proteome</keyword>
<dbReference type="GO" id="GO:0004497">
    <property type="term" value="F:monooxygenase activity"/>
    <property type="evidence" value="ECO:0007669"/>
    <property type="project" value="UniProtKB-KW"/>
</dbReference>
<evidence type="ECO:0000256" key="7">
    <source>
        <dbReference type="RuleBase" id="RU000461"/>
    </source>
</evidence>
<dbReference type="OrthoDB" id="2789670at2759"/>
<accession>A0A397G0X2</accession>
<keyword evidence="8" id="KW-1133">Transmembrane helix</keyword>
<comment type="caution">
    <text evidence="9">The sequence shown here is derived from an EMBL/GenBank/DDBJ whole genome shotgun (WGS) entry which is preliminary data.</text>
</comment>
<evidence type="ECO:0000256" key="3">
    <source>
        <dbReference type="ARBA" id="ARBA00023002"/>
    </source>
</evidence>
<evidence type="ECO:0000256" key="1">
    <source>
        <dbReference type="ARBA" id="ARBA00001971"/>
    </source>
</evidence>
<dbReference type="Proteomes" id="UP000215305">
    <property type="component" value="Unassembled WGS sequence"/>
</dbReference>
<gene>
    <name evidence="9" type="ORF">CDV56_102362</name>
</gene>
<dbReference type="GO" id="GO:0044283">
    <property type="term" value="P:small molecule biosynthetic process"/>
    <property type="evidence" value="ECO:0007669"/>
    <property type="project" value="UniProtKB-ARBA"/>
</dbReference>
<comment type="similarity">
    <text evidence="7">Belongs to the cytochrome P450 family.</text>
</comment>